<protein>
    <submittedName>
        <fullName evidence="1">Uncharacterized protein</fullName>
    </submittedName>
</protein>
<dbReference type="RefSeq" id="XP_060423050.1">
    <property type="nucleotide sequence ID" value="XM_060580191.1"/>
</dbReference>
<evidence type="ECO:0000313" key="1">
    <source>
        <dbReference type="EMBL" id="KAK1658286.1"/>
    </source>
</evidence>
<dbReference type="EMBL" id="JAHMHR010000076">
    <property type="protein sequence ID" value="KAK1658286.1"/>
    <property type="molecule type" value="Genomic_DNA"/>
</dbReference>
<dbReference type="GeneID" id="85464717"/>
<proteinExistence type="predicted"/>
<gene>
    <name evidence="1" type="ORF">BDP55DRAFT_734277</name>
</gene>
<reference evidence="1" key="1">
    <citation type="submission" date="2021-06" db="EMBL/GenBank/DDBJ databases">
        <title>Comparative genomics, transcriptomics and evolutionary studies reveal genomic signatures of adaptation to plant cell wall in hemibiotrophic fungi.</title>
        <authorList>
            <consortium name="DOE Joint Genome Institute"/>
            <person name="Baroncelli R."/>
            <person name="Diaz J.F."/>
            <person name="Benocci T."/>
            <person name="Peng M."/>
            <person name="Battaglia E."/>
            <person name="Haridas S."/>
            <person name="Andreopoulos W."/>
            <person name="Labutti K."/>
            <person name="Pangilinan J."/>
            <person name="Floch G.L."/>
            <person name="Makela M.R."/>
            <person name="Henrissat B."/>
            <person name="Grigoriev I.V."/>
            <person name="Crouch J.A."/>
            <person name="De Vries R.P."/>
            <person name="Sukno S.A."/>
            <person name="Thon M.R."/>
        </authorList>
    </citation>
    <scope>NUCLEOTIDE SEQUENCE</scope>
    <source>
        <strain evidence="1">CBS 193.32</strain>
    </source>
</reference>
<keyword evidence="2" id="KW-1185">Reference proteome</keyword>
<sequence length="206" mass="23122">MAPGWLENFIVRVDATPDKRRTEETPALEIHYTALKDHRRVLGVNGDKTPRYEVKRQAILGAWGDKCHVTSPANGGQEVAVFDFHTLPAQTEIRLSQRGLQINIKANEGKYESGELGHLHWKATGMKAYGRASWEVRDETEMVLSVTVDDHQVNGMICVWKKNLVPDTVEELVMVGLSKIEEYRRMLRNAKISSIGVAANASWLAS</sequence>
<comment type="caution">
    <text evidence="1">The sequence shown here is derived from an EMBL/GenBank/DDBJ whole genome shotgun (WGS) entry which is preliminary data.</text>
</comment>
<organism evidence="1 2">
    <name type="scientific">Colletotrichum godetiae</name>
    <dbReference type="NCBI Taxonomy" id="1209918"/>
    <lineage>
        <taxon>Eukaryota</taxon>
        <taxon>Fungi</taxon>
        <taxon>Dikarya</taxon>
        <taxon>Ascomycota</taxon>
        <taxon>Pezizomycotina</taxon>
        <taxon>Sordariomycetes</taxon>
        <taxon>Hypocreomycetidae</taxon>
        <taxon>Glomerellales</taxon>
        <taxon>Glomerellaceae</taxon>
        <taxon>Colletotrichum</taxon>
        <taxon>Colletotrichum acutatum species complex</taxon>
    </lineage>
</organism>
<dbReference type="Proteomes" id="UP001224890">
    <property type="component" value="Unassembled WGS sequence"/>
</dbReference>
<dbReference type="AlphaFoldDB" id="A0AAJ0AB17"/>
<name>A0AAJ0AB17_9PEZI</name>
<evidence type="ECO:0000313" key="2">
    <source>
        <dbReference type="Proteomes" id="UP001224890"/>
    </source>
</evidence>
<accession>A0AAJ0AB17</accession>